<dbReference type="Gene3D" id="3.30.70.660">
    <property type="entry name" value="Pseudouridine synthase I, catalytic domain, C-terminal subdomain"/>
    <property type="match status" value="1"/>
</dbReference>
<dbReference type="SUPFAM" id="SSF55120">
    <property type="entry name" value="Pseudouridine synthase"/>
    <property type="match status" value="1"/>
</dbReference>
<dbReference type="InterPro" id="IPR020097">
    <property type="entry name" value="PsdUridine_synth_TruA_a/b_dom"/>
</dbReference>
<feature type="domain" description="Pseudouridine synthase I TruA alpha/beta" evidence="8">
    <location>
        <begin position="7"/>
        <end position="105"/>
    </location>
</feature>
<comment type="catalytic activity">
    <reaction evidence="4 7">
        <text>uridine(38/39/40) in tRNA = pseudouridine(38/39/40) in tRNA</text>
        <dbReference type="Rhea" id="RHEA:22376"/>
        <dbReference type="Rhea" id="RHEA-COMP:10085"/>
        <dbReference type="Rhea" id="RHEA-COMP:10087"/>
        <dbReference type="ChEBI" id="CHEBI:65314"/>
        <dbReference type="ChEBI" id="CHEBI:65315"/>
        <dbReference type="EC" id="5.4.99.12"/>
    </reaction>
</comment>
<feature type="binding site" evidence="4 6">
    <location>
        <position position="111"/>
    </location>
    <ligand>
        <name>substrate</name>
    </ligand>
</feature>
<evidence type="ECO:0000256" key="2">
    <source>
        <dbReference type="ARBA" id="ARBA00022694"/>
    </source>
</evidence>
<feature type="domain" description="Pseudouridine synthase I TruA alpha/beta" evidence="8">
    <location>
        <begin position="148"/>
        <end position="247"/>
    </location>
</feature>
<dbReference type="EC" id="5.4.99.12" evidence="4"/>
<evidence type="ECO:0000256" key="3">
    <source>
        <dbReference type="ARBA" id="ARBA00023235"/>
    </source>
</evidence>
<evidence type="ECO:0000256" key="5">
    <source>
        <dbReference type="PIRSR" id="PIRSR001430-1"/>
    </source>
</evidence>
<evidence type="ECO:0000313" key="9">
    <source>
        <dbReference type="EMBL" id="MBF8438044.1"/>
    </source>
</evidence>
<reference evidence="9" key="1">
    <citation type="submission" date="2020-11" db="EMBL/GenBank/DDBJ databases">
        <title>Halonatronomonas betainensis gen. nov., sp. nov. a novel haloalkaliphilic representative of the family Halanaerobiacae capable of betaine degradation.</title>
        <authorList>
            <person name="Boltyanskaya Y."/>
            <person name="Kevbrin V."/>
            <person name="Detkova E."/>
            <person name="Grouzdev D.S."/>
            <person name="Koziaeva V."/>
            <person name="Zhilina T."/>
        </authorList>
    </citation>
    <scope>NUCLEOTIDE SEQUENCE</scope>
    <source>
        <strain evidence="9">Z-7014</strain>
    </source>
</reference>
<dbReference type="EMBL" id="JADPIE010000009">
    <property type="protein sequence ID" value="MBF8438044.1"/>
    <property type="molecule type" value="Genomic_DNA"/>
</dbReference>
<comment type="subunit">
    <text evidence="4">Homodimer.</text>
</comment>
<evidence type="ECO:0000256" key="4">
    <source>
        <dbReference type="HAMAP-Rule" id="MF_00171"/>
    </source>
</evidence>
<dbReference type="GO" id="GO:0160147">
    <property type="term" value="F:tRNA pseudouridine(38-40) synthase activity"/>
    <property type="evidence" value="ECO:0007669"/>
    <property type="project" value="UniProtKB-EC"/>
</dbReference>
<dbReference type="GO" id="GO:0031119">
    <property type="term" value="P:tRNA pseudouridine synthesis"/>
    <property type="evidence" value="ECO:0007669"/>
    <property type="project" value="UniProtKB-UniRule"/>
</dbReference>
<comment type="caution">
    <text evidence="9">The sequence shown here is derived from an EMBL/GenBank/DDBJ whole genome shotgun (WGS) entry which is preliminary data.</text>
</comment>
<dbReference type="RefSeq" id="WP_270455140.1">
    <property type="nucleotide sequence ID" value="NZ_JADPIE010000009.1"/>
</dbReference>
<dbReference type="InterPro" id="IPR020095">
    <property type="entry name" value="PsdUridine_synth_TruA_C"/>
</dbReference>
<dbReference type="PANTHER" id="PTHR11142:SF0">
    <property type="entry name" value="TRNA PSEUDOURIDINE SYNTHASE-LIKE 1"/>
    <property type="match status" value="1"/>
</dbReference>
<evidence type="ECO:0000313" key="10">
    <source>
        <dbReference type="Proteomes" id="UP000621436"/>
    </source>
</evidence>
<organism evidence="9 10">
    <name type="scientific">Halonatronomonas betaini</name>
    <dbReference type="NCBI Taxonomy" id="2778430"/>
    <lineage>
        <taxon>Bacteria</taxon>
        <taxon>Bacillati</taxon>
        <taxon>Bacillota</taxon>
        <taxon>Clostridia</taxon>
        <taxon>Halanaerobiales</taxon>
        <taxon>Halarsenatibacteraceae</taxon>
        <taxon>Halonatronomonas</taxon>
    </lineage>
</organism>
<evidence type="ECO:0000256" key="1">
    <source>
        <dbReference type="ARBA" id="ARBA00009375"/>
    </source>
</evidence>
<dbReference type="InterPro" id="IPR001406">
    <property type="entry name" value="PsdUridine_synth_TruA"/>
</dbReference>
<dbReference type="PANTHER" id="PTHR11142">
    <property type="entry name" value="PSEUDOURIDYLATE SYNTHASE"/>
    <property type="match status" value="1"/>
</dbReference>
<comment type="caution">
    <text evidence="4">Lacks conserved residue(s) required for the propagation of feature annotation.</text>
</comment>
<dbReference type="HAMAP" id="MF_00171">
    <property type="entry name" value="TruA"/>
    <property type="match status" value="1"/>
</dbReference>
<dbReference type="Gene3D" id="3.30.70.580">
    <property type="entry name" value="Pseudouridine synthase I, catalytic domain, N-terminal subdomain"/>
    <property type="match status" value="1"/>
</dbReference>
<name>A0A931FAV8_9FIRM</name>
<dbReference type="GO" id="GO:0003723">
    <property type="term" value="F:RNA binding"/>
    <property type="evidence" value="ECO:0007669"/>
    <property type="project" value="InterPro"/>
</dbReference>
<comment type="function">
    <text evidence="4">Formation of pseudouridine at positions 38, 39 and 40 in the anticodon stem and loop of transfer RNAs.</text>
</comment>
<dbReference type="FunFam" id="3.30.70.580:FF:000001">
    <property type="entry name" value="tRNA pseudouridine synthase A"/>
    <property type="match status" value="1"/>
</dbReference>
<gene>
    <name evidence="4 9" type="primary">truA</name>
    <name evidence="9" type="ORF">I0Q91_13210</name>
</gene>
<keyword evidence="10" id="KW-1185">Reference proteome</keyword>
<evidence type="ECO:0000256" key="6">
    <source>
        <dbReference type="PIRSR" id="PIRSR001430-2"/>
    </source>
</evidence>
<feature type="active site" description="Nucleophile" evidence="4 5">
    <location>
        <position position="53"/>
    </location>
</feature>
<dbReference type="InterPro" id="IPR020103">
    <property type="entry name" value="PsdUridine_synth_cat_dom_sf"/>
</dbReference>
<dbReference type="Proteomes" id="UP000621436">
    <property type="component" value="Unassembled WGS sequence"/>
</dbReference>
<comment type="similarity">
    <text evidence="1 4 7">Belongs to the tRNA pseudouridine synthase TruA family.</text>
</comment>
<keyword evidence="2 4" id="KW-0819">tRNA processing</keyword>
<dbReference type="PIRSF" id="PIRSF001430">
    <property type="entry name" value="tRNA_psdUrid_synth"/>
    <property type="match status" value="1"/>
</dbReference>
<evidence type="ECO:0000256" key="7">
    <source>
        <dbReference type="RuleBase" id="RU003792"/>
    </source>
</evidence>
<dbReference type="InterPro" id="IPR020094">
    <property type="entry name" value="TruA/RsuA/RluB/E/F_N"/>
</dbReference>
<protein>
    <recommendedName>
        <fullName evidence="4">tRNA pseudouridine synthase A</fullName>
        <ecNumber evidence="4">5.4.99.12</ecNumber>
    </recommendedName>
    <alternativeName>
        <fullName evidence="4">tRNA pseudouridine(38-40) synthase</fullName>
    </alternativeName>
    <alternativeName>
        <fullName evidence="4">tRNA pseudouridylate synthase I</fullName>
    </alternativeName>
    <alternativeName>
        <fullName evidence="4">tRNA-uridine isomerase I</fullName>
    </alternativeName>
</protein>
<dbReference type="Pfam" id="PF01416">
    <property type="entry name" value="PseudoU_synth_1"/>
    <property type="match status" value="2"/>
</dbReference>
<sequence>MRNVKIIVSYDGSNYSGWQRQKNTRETIQEKLEDVLSKFHKEPGKIYGASRTDAGVHAKGQVFNFDLKVDIPLNRLPQAFNSELPNDIVCLDAEYISDEFHSRYDAEAKKYIYRIDNNLYRDVFMRKYAYHIYMDLDLTAMSRSIECLIGKHDFSAFRAKGCRSKEPVKNIYKAEFYEESHNIYALEIIGSGFLYNMMRIIAGTVIEIGKKKRRYDDMKKVLKSKCRNNAGFTAPAKGLTLKEIYYPING</sequence>
<dbReference type="AlphaFoldDB" id="A0A931FAV8"/>
<keyword evidence="3 4" id="KW-0413">Isomerase</keyword>
<evidence type="ECO:0000259" key="8">
    <source>
        <dbReference type="Pfam" id="PF01416"/>
    </source>
</evidence>
<dbReference type="CDD" id="cd02570">
    <property type="entry name" value="PseudoU_synth_EcTruA"/>
    <property type="match status" value="1"/>
</dbReference>
<dbReference type="NCBIfam" id="TIGR00071">
    <property type="entry name" value="hisT_truA"/>
    <property type="match status" value="1"/>
</dbReference>
<proteinExistence type="inferred from homology"/>
<accession>A0A931FAV8</accession>